<gene>
    <name evidence="2" type="ORF">QS748_02330</name>
</gene>
<name>A0AA90SRZ1_9GAMM</name>
<dbReference type="EMBL" id="JASXSV010000002">
    <property type="protein sequence ID" value="MDP0588090.1"/>
    <property type="molecule type" value="Genomic_DNA"/>
</dbReference>
<accession>A0AA90SRZ1</accession>
<keyword evidence="3" id="KW-1185">Reference proteome</keyword>
<comment type="caution">
    <text evidence="2">The sequence shown here is derived from an EMBL/GenBank/DDBJ whole genome shotgun (WGS) entry which is preliminary data.</text>
</comment>
<protein>
    <submittedName>
        <fullName evidence="2">Uncharacterized protein</fullName>
    </submittedName>
</protein>
<feature type="region of interest" description="Disordered" evidence="1">
    <location>
        <begin position="743"/>
        <end position="764"/>
    </location>
</feature>
<feature type="compositionally biased region" description="Polar residues" evidence="1">
    <location>
        <begin position="1"/>
        <end position="12"/>
    </location>
</feature>
<proteinExistence type="predicted"/>
<organism evidence="2 3">
    <name type="scientific">Candidatus Endonucleibacter bathymodioli</name>
    <dbReference type="NCBI Taxonomy" id="539814"/>
    <lineage>
        <taxon>Bacteria</taxon>
        <taxon>Pseudomonadati</taxon>
        <taxon>Pseudomonadota</taxon>
        <taxon>Gammaproteobacteria</taxon>
        <taxon>Oceanospirillales</taxon>
        <taxon>Endozoicomonadaceae</taxon>
        <taxon>Candidatus Endonucleibacter</taxon>
    </lineage>
</organism>
<evidence type="ECO:0000313" key="2">
    <source>
        <dbReference type="EMBL" id="MDP0588090.1"/>
    </source>
</evidence>
<dbReference type="AlphaFoldDB" id="A0AA90SRZ1"/>
<evidence type="ECO:0000256" key="1">
    <source>
        <dbReference type="SAM" id="MobiDB-lite"/>
    </source>
</evidence>
<feature type="compositionally biased region" description="Polar residues" evidence="1">
    <location>
        <begin position="745"/>
        <end position="764"/>
    </location>
</feature>
<sequence length="1024" mass="116318">MNISNCTSTSLRGSRDMAPMQAEAQSAEVANNVLSRCSASPPGASLPESRNINSRDVINTKDGADLIQLNSESVEQQAATVEARLSVTSGVGANKFTTMDWFEVFAPSYYRNLVYFHSNEKYLKDLSSNAQGIVKKYLAVCRSARKGSQKKIPEIIMKVIASLFFVDSMIWGDLSKSITNEVAINMLNIDRKMIDWLNSRDQDELFTLGAKAAMKKLESYARDFICDSYYSSFYYFIGYDQFEDALKCLEDATSFIEGSELMAISSEQSRISLCGFYLYDRAGDFNFALSKLNESEDNGLPQAIWNSAIIDMGLCKSYRRKSNPGRAFKKLRSIQDKTKKWRAKNKTSGLAFRQEDIQNTIITIWNDFKDKTILAEDFSKARDCCFKMIASIEKEFADVSKNGLTILHLMGKEDLLGDPMLTQLVEKIYPASDCGREKWQKMYYILHCHLKNEVAVECYPKYVAEMKDCLMGFGVHEDLIDQYFAGITDTIGLQAIMSYNYDLIVNYIAWVNTVKKKRKDDNKVNKVNKDEVRKVFTIITDLMKGNTDAEWVASPPEWLTSVIPSQEWARQSLASRYDIYGTGVNQEAADFYALMCQHACANECKILSDSSVLPVITTGEEGRLNFASTASATIKNNTLSSDYSVIVNAIALIERSEKEYAVRLMETFINNNNSAVVEHLLGYLKEVQSRDLKGDEFRRKQDEVIGHYQSAGKYGIEYAAERAGIFLRNRSIFRIAESKREKQKQNAPLNYTNDSPSDCLRTSSSLMDMGQRSSSLADSHDELFEPLLSQACQLKYETPLKFDISQEYRDGEVKHKKYTSLPMAITQYHTAMESEDGYGSDIDFDRAYSAIESMENAIKNDDETPVATKIQVEQYKAWYYYKILKYSGKYKLSEDNKKEFNRLFNNALMTGFKLFDVDIMVTDTVTSVRNIRTSGIQKDLAGQDPEIRTQLGSLASTWGHFYSDIRPHKNQHQALYELSLWLNPSKNKSHRANIPSGKLNVVEDIEPLRLANSSSHKTSKIYYK</sequence>
<dbReference type="Proteomes" id="UP001178148">
    <property type="component" value="Unassembled WGS sequence"/>
</dbReference>
<evidence type="ECO:0000313" key="3">
    <source>
        <dbReference type="Proteomes" id="UP001178148"/>
    </source>
</evidence>
<reference evidence="2 3" key="1">
    <citation type="journal article" date="2023" name="bioRxiv">
        <title>An intranuclear bacterial parasite of deep-sea mussels expresses apoptosis inhibitors acquired from its host.</title>
        <authorList>
            <person name="Gonzalez Porras M.A."/>
            <person name="Assie A."/>
            <person name="Tietjen M."/>
            <person name="Violette M."/>
            <person name="Kleiner M."/>
            <person name="Gruber-Vodicka H."/>
            <person name="Dubilier N."/>
            <person name="Leisch N."/>
        </authorList>
    </citation>
    <scope>NUCLEOTIDE SEQUENCE [LARGE SCALE GENOMIC DNA]</scope>
    <source>
        <strain evidence="2">IAP13</strain>
    </source>
</reference>
<feature type="region of interest" description="Disordered" evidence="1">
    <location>
        <begin position="1"/>
        <end position="20"/>
    </location>
</feature>